<evidence type="ECO:0000313" key="2">
    <source>
        <dbReference type="EMBL" id="GFG36522.1"/>
    </source>
</evidence>
<proteinExistence type="predicted"/>
<sequence>MNKVQESNSLVPNAEERPELSEGTGQDPQMNETPDESISVDDATPPQRPTVVQEVSSRDYKQRALRKRRRPNDLDPVDTCFMEYMKQQTQANIPHPDREFLHIPFPDMKTMNATQKTYV</sequence>
<protein>
    <recommendedName>
        <fullName evidence="4">BESS domain-containing protein</fullName>
    </recommendedName>
</protein>
<dbReference type="Proteomes" id="UP000502823">
    <property type="component" value="Unassembled WGS sequence"/>
</dbReference>
<name>A0A6L2PZ12_COPFO</name>
<dbReference type="InParanoid" id="A0A6L2PZ12"/>
<gene>
    <name evidence="2" type="ORF">Cfor_11856</name>
</gene>
<evidence type="ECO:0000256" key="1">
    <source>
        <dbReference type="SAM" id="MobiDB-lite"/>
    </source>
</evidence>
<evidence type="ECO:0000313" key="3">
    <source>
        <dbReference type="Proteomes" id="UP000502823"/>
    </source>
</evidence>
<feature type="compositionally biased region" description="Polar residues" evidence="1">
    <location>
        <begin position="1"/>
        <end position="11"/>
    </location>
</feature>
<evidence type="ECO:0008006" key="4">
    <source>
        <dbReference type="Google" id="ProtNLM"/>
    </source>
</evidence>
<feature type="compositionally biased region" description="Polar residues" evidence="1">
    <location>
        <begin position="23"/>
        <end position="32"/>
    </location>
</feature>
<dbReference type="AlphaFoldDB" id="A0A6L2PZ12"/>
<reference evidence="3" key="1">
    <citation type="submission" date="2020-01" db="EMBL/GenBank/DDBJ databases">
        <title>Draft genome sequence of the Termite Coptotermes fromosanus.</title>
        <authorList>
            <person name="Itakura S."/>
            <person name="Yosikawa Y."/>
            <person name="Umezawa K."/>
        </authorList>
    </citation>
    <scope>NUCLEOTIDE SEQUENCE [LARGE SCALE GENOMIC DNA]</scope>
</reference>
<dbReference type="OrthoDB" id="6147983at2759"/>
<comment type="caution">
    <text evidence="2">The sequence shown here is derived from an EMBL/GenBank/DDBJ whole genome shotgun (WGS) entry which is preliminary data.</text>
</comment>
<dbReference type="EMBL" id="BLKM01000641">
    <property type="protein sequence ID" value="GFG36522.1"/>
    <property type="molecule type" value="Genomic_DNA"/>
</dbReference>
<feature type="region of interest" description="Disordered" evidence="1">
    <location>
        <begin position="1"/>
        <end position="76"/>
    </location>
</feature>
<accession>A0A6L2PZ12</accession>
<keyword evidence="3" id="KW-1185">Reference proteome</keyword>
<organism evidence="2 3">
    <name type="scientific">Coptotermes formosanus</name>
    <name type="common">Formosan subterranean termite</name>
    <dbReference type="NCBI Taxonomy" id="36987"/>
    <lineage>
        <taxon>Eukaryota</taxon>
        <taxon>Metazoa</taxon>
        <taxon>Ecdysozoa</taxon>
        <taxon>Arthropoda</taxon>
        <taxon>Hexapoda</taxon>
        <taxon>Insecta</taxon>
        <taxon>Pterygota</taxon>
        <taxon>Neoptera</taxon>
        <taxon>Polyneoptera</taxon>
        <taxon>Dictyoptera</taxon>
        <taxon>Blattodea</taxon>
        <taxon>Blattoidea</taxon>
        <taxon>Termitoidae</taxon>
        <taxon>Rhinotermitidae</taxon>
        <taxon>Coptotermes</taxon>
    </lineage>
</organism>